<dbReference type="OrthoDB" id="5296287at2759"/>
<proteinExistence type="predicted"/>
<evidence type="ECO:0000256" key="2">
    <source>
        <dbReference type="SAM" id="MobiDB-lite"/>
    </source>
</evidence>
<comment type="caution">
    <text evidence="4">The sequence shown here is derived from an EMBL/GenBank/DDBJ whole genome shotgun (WGS) entry which is preliminary data.</text>
</comment>
<keyword evidence="5" id="KW-1185">Reference proteome</keyword>
<evidence type="ECO:0000313" key="4">
    <source>
        <dbReference type="EMBL" id="RAR06763.1"/>
    </source>
</evidence>
<dbReference type="InterPro" id="IPR007219">
    <property type="entry name" value="XnlR_reg_dom"/>
</dbReference>
<dbReference type="PANTHER" id="PTHR47654">
    <property type="entry name" value="ZN(II)2CYS6 TRANSCRIPTION FACTOR (EUROFUNG)-RELATED"/>
    <property type="match status" value="1"/>
</dbReference>
<dbReference type="Pfam" id="PF04082">
    <property type="entry name" value="Fungal_trans"/>
    <property type="match status" value="1"/>
</dbReference>
<dbReference type="Proteomes" id="UP000249619">
    <property type="component" value="Unassembled WGS sequence"/>
</dbReference>
<evidence type="ECO:0000259" key="3">
    <source>
        <dbReference type="SMART" id="SM00906"/>
    </source>
</evidence>
<dbReference type="GO" id="GO:0008270">
    <property type="term" value="F:zinc ion binding"/>
    <property type="evidence" value="ECO:0007669"/>
    <property type="project" value="InterPro"/>
</dbReference>
<evidence type="ECO:0000256" key="1">
    <source>
        <dbReference type="ARBA" id="ARBA00023242"/>
    </source>
</evidence>
<feature type="region of interest" description="Disordered" evidence="2">
    <location>
        <begin position="626"/>
        <end position="646"/>
    </location>
</feature>
<feature type="compositionally biased region" description="Polar residues" evidence="2">
    <location>
        <begin position="626"/>
        <end position="635"/>
    </location>
</feature>
<reference evidence="5" key="1">
    <citation type="submission" date="2018-05" db="EMBL/GenBank/DDBJ databases">
        <title>Draft genome sequence of Stemphylium lycopersici strain CIDEFI 213.</title>
        <authorList>
            <person name="Medina R."/>
            <person name="Franco M.E.E."/>
            <person name="Lucentini C.G."/>
            <person name="Saparrat M.C.N."/>
            <person name="Balatti P.A."/>
        </authorList>
    </citation>
    <scope>NUCLEOTIDE SEQUENCE [LARGE SCALE GENOMIC DNA]</scope>
    <source>
        <strain evidence="5">CIDEFI 213</strain>
    </source>
</reference>
<protein>
    <submittedName>
        <fullName evidence="4">Fungal specific transcription factor domain containing protein</fullName>
    </submittedName>
</protein>
<keyword evidence="1" id="KW-0539">Nucleus</keyword>
<dbReference type="EMBL" id="QGDH01000111">
    <property type="protein sequence ID" value="RAR06763.1"/>
    <property type="molecule type" value="Genomic_DNA"/>
</dbReference>
<gene>
    <name evidence="4" type="ORF">DDE83_006823</name>
</gene>
<dbReference type="GO" id="GO:0003677">
    <property type="term" value="F:DNA binding"/>
    <property type="evidence" value="ECO:0007669"/>
    <property type="project" value="InterPro"/>
</dbReference>
<dbReference type="GO" id="GO:0006351">
    <property type="term" value="P:DNA-templated transcription"/>
    <property type="evidence" value="ECO:0007669"/>
    <property type="project" value="InterPro"/>
</dbReference>
<organism evidence="4 5">
    <name type="scientific">Stemphylium lycopersici</name>
    <name type="common">Tomato gray leaf spot disease fungus</name>
    <name type="synonym">Thyrospora lycopersici</name>
    <dbReference type="NCBI Taxonomy" id="183478"/>
    <lineage>
        <taxon>Eukaryota</taxon>
        <taxon>Fungi</taxon>
        <taxon>Dikarya</taxon>
        <taxon>Ascomycota</taxon>
        <taxon>Pezizomycotina</taxon>
        <taxon>Dothideomycetes</taxon>
        <taxon>Pleosporomycetidae</taxon>
        <taxon>Pleosporales</taxon>
        <taxon>Pleosporineae</taxon>
        <taxon>Pleosporaceae</taxon>
        <taxon>Stemphylium</taxon>
    </lineage>
</organism>
<evidence type="ECO:0000313" key="5">
    <source>
        <dbReference type="Proteomes" id="UP000249619"/>
    </source>
</evidence>
<dbReference type="InterPro" id="IPR053230">
    <property type="entry name" value="Trans_reg_galc"/>
</dbReference>
<dbReference type="AlphaFoldDB" id="A0A364MXX1"/>
<dbReference type="CDD" id="cd12148">
    <property type="entry name" value="fungal_TF_MHR"/>
    <property type="match status" value="1"/>
</dbReference>
<accession>A0A364MXX1</accession>
<dbReference type="PANTHER" id="PTHR47654:SF5">
    <property type="entry name" value="TRANSCRIPTION FACTOR DOMAIN-CONTAINING PROTEIN"/>
    <property type="match status" value="1"/>
</dbReference>
<sequence length="646" mass="71585">MSESRLTPTPSNPEVDAHISQGSADVSGIDYLEHLETEALDLLDEDLHTRDEARSIGFLGKSSEIQWLRAVALAQAERADMDWDGSSLSRRPSYVPIREPVSSFSFWADREDVSVNFYVDPHAMPPPEVAEHLVQCYMLKVHASFPILSRKEFTDQTRIYFGSLRNGNAPHLNPKWQAILNLVFAIGANYAQLLDDRWPAVDHVTYQARARAFGLSEAAVTSHPDVPQIQSLGLLGFYWLSTGQVSRAWSIVGIALRSAFSLGLHVRNEDPSANATKRESLVQTWWSLYSLERTLSIITGRPSTVVDSCCSVPLPMTMPEEAIPEGVRTAYMHTGKAPAAHSATFSASSSMTANPPLTPFHPVTASASPGTYFRAVVQLSIITQSVLMSLYSAGTMIRSLNDIQQDTTLLSQRLDQWVSSLLPEFRPEDDASDLGNMFARERMLLKFQLCSARILLARPFLTTRRQPLKNSHDATFSRNMSDSCIKAACTIVVSFPDEFSVHVYEHLPWWCLVHHMMQATSVLLLGLSYPSSTSYNASALVHHVRKAVSWLQMMQGSVAECAHRVALNSFENVARQYAVDVSDLWGLREASIVRDLRLDHHLSAAVAKASTTMPGVSAYGTHSTSIDVTHSSDSQPPMFHETHMSG</sequence>
<feature type="domain" description="Xylanolytic transcriptional activator regulatory" evidence="3">
    <location>
        <begin position="248"/>
        <end position="321"/>
    </location>
</feature>
<name>A0A364MXX1_STELY</name>
<dbReference type="SMART" id="SM00906">
    <property type="entry name" value="Fungal_trans"/>
    <property type="match status" value="1"/>
</dbReference>